<evidence type="ECO:0000256" key="1">
    <source>
        <dbReference type="ARBA" id="ARBA00023026"/>
    </source>
</evidence>
<proteinExistence type="predicted"/>
<dbReference type="Pfam" id="PF03538">
    <property type="entry name" value="VRP1"/>
    <property type="match status" value="1"/>
</dbReference>
<accession>A0AA39X631</accession>
<organism evidence="6 7">
    <name type="scientific">Immersiella caudata</name>
    <dbReference type="NCBI Taxonomy" id="314043"/>
    <lineage>
        <taxon>Eukaryota</taxon>
        <taxon>Fungi</taxon>
        <taxon>Dikarya</taxon>
        <taxon>Ascomycota</taxon>
        <taxon>Pezizomycotina</taxon>
        <taxon>Sordariomycetes</taxon>
        <taxon>Sordariomycetidae</taxon>
        <taxon>Sordariales</taxon>
        <taxon>Lasiosphaeriaceae</taxon>
        <taxon>Immersiella</taxon>
    </lineage>
</organism>
<feature type="region of interest" description="Disordered" evidence="2">
    <location>
        <begin position="2368"/>
        <end position="2392"/>
    </location>
</feature>
<evidence type="ECO:0000313" key="6">
    <source>
        <dbReference type="EMBL" id="KAK0627992.1"/>
    </source>
</evidence>
<dbReference type="Pfam" id="PF18413">
    <property type="entry name" value="Neuraminidase"/>
    <property type="match status" value="1"/>
</dbReference>
<feature type="domain" description="Tc toxin complex TcA C-terminal TcB-binding" evidence="3">
    <location>
        <begin position="2180"/>
        <end position="2294"/>
    </location>
</feature>
<feature type="compositionally biased region" description="Basic and acidic residues" evidence="2">
    <location>
        <begin position="2371"/>
        <end position="2380"/>
    </location>
</feature>
<name>A0AA39X631_9PEZI</name>
<feature type="domain" description="ABC toxin N-terminal" evidence="5">
    <location>
        <begin position="1290"/>
        <end position="1409"/>
    </location>
</feature>
<feature type="domain" description="Tc toxin complex TcA C-terminal TcB-binding" evidence="3">
    <location>
        <begin position="2128"/>
        <end position="2173"/>
    </location>
</feature>
<feature type="domain" description="Neuraminidase-like" evidence="4">
    <location>
        <begin position="1483"/>
        <end position="1582"/>
    </location>
</feature>
<dbReference type="Pfam" id="PF18276">
    <property type="entry name" value="TcA_TcB_BD"/>
    <property type="match status" value="2"/>
</dbReference>
<dbReference type="Pfam" id="PF20220">
    <property type="entry name" value="ABC_toxin_N"/>
    <property type="match status" value="1"/>
</dbReference>
<gene>
    <name evidence="6" type="ORF">B0T14DRAFT_493976</name>
</gene>
<dbReference type="InterPro" id="IPR046839">
    <property type="entry name" value="ABC_toxin_N"/>
</dbReference>
<dbReference type="InterPro" id="IPR040840">
    <property type="entry name" value="TcA_TcB_BD"/>
</dbReference>
<evidence type="ECO:0000259" key="4">
    <source>
        <dbReference type="Pfam" id="PF18413"/>
    </source>
</evidence>
<evidence type="ECO:0000259" key="5">
    <source>
        <dbReference type="Pfam" id="PF20220"/>
    </source>
</evidence>
<evidence type="ECO:0000256" key="2">
    <source>
        <dbReference type="SAM" id="MobiDB-lite"/>
    </source>
</evidence>
<evidence type="ECO:0000313" key="7">
    <source>
        <dbReference type="Proteomes" id="UP001175000"/>
    </source>
</evidence>
<protein>
    <submittedName>
        <fullName evidence="6">Uncharacterized protein</fullName>
    </submittedName>
</protein>
<dbReference type="InterPro" id="IPR041079">
    <property type="entry name" value="Neuraminidase-like"/>
</dbReference>
<keyword evidence="7" id="KW-1185">Reference proteome</keyword>
<dbReference type="EMBL" id="JAULSU010000002">
    <property type="protein sequence ID" value="KAK0627992.1"/>
    <property type="molecule type" value="Genomic_DNA"/>
</dbReference>
<evidence type="ECO:0000259" key="3">
    <source>
        <dbReference type="Pfam" id="PF18276"/>
    </source>
</evidence>
<dbReference type="Proteomes" id="UP001175000">
    <property type="component" value="Unassembled WGS sequence"/>
</dbReference>
<reference evidence="6" key="1">
    <citation type="submission" date="2023-06" db="EMBL/GenBank/DDBJ databases">
        <title>Genome-scale phylogeny and comparative genomics of the fungal order Sordariales.</title>
        <authorList>
            <consortium name="Lawrence Berkeley National Laboratory"/>
            <person name="Hensen N."/>
            <person name="Bonometti L."/>
            <person name="Westerberg I."/>
            <person name="Brannstrom I.O."/>
            <person name="Guillou S."/>
            <person name="Cros-Aarteil S."/>
            <person name="Calhoun S."/>
            <person name="Haridas S."/>
            <person name="Kuo A."/>
            <person name="Mondo S."/>
            <person name="Pangilinan J."/>
            <person name="Riley R."/>
            <person name="Labutti K."/>
            <person name="Andreopoulos B."/>
            <person name="Lipzen A."/>
            <person name="Chen C."/>
            <person name="Yanf M."/>
            <person name="Daum C."/>
            <person name="Ng V."/>
            <person name="Clum A."/>
            <person name="Steindorff A."/>
            <person name="Ohm R."/>
            <person name="Martin F."/>
            <person name="Silar P."/>
            <person name="Natvig D."/>
            <person name="Lalanne C."/>
            <person name="Gautier V."/>
            <person name="Ament-Velasquez S.L."/>
            <person name="Kruys A."/>
            <person name="Hutchinson M.I."/>
            <person name="Powell A.J."/>
            <person name="Barry K."/>
            <person name="Miller A.N."/>
            <person name="Grigoriev I.V."/>
            <person name="Debuchy R."/>
            <person name="Gladieux P."/>
            <person name="Thoren M.H."/>
            <person name="Johannesson H."/>
        </authorList>
    </citation>
    <scope>NUCLEOTIDE SEQUENCE</scope>
    <source>
        <strain evidence="6">CBS 606.72</strain>
    </source>
</reference>
<dbReference type="InterPro" id="IPR018003">
    <property type="entry name" value="Insecticidal_toxin/plasmid_vir"/>
</dbReference>
<sequence length="2424" mass="266601">MPVSRRRPTPGWNVLESTLIGADSPPETTSKPASGLEKSLLDITEHPELAAAIATDTSIKSLRDVAIKFEPSKHGDLGPRLLVTEPSASTEWVLRRQQLDSFDAMRQTAGVELLASSPAFNIATDRIEALPGVNDDTRDMLESIQRIQNVSTDPQSVPHLLNANFTSAAQIAALPLDTFAASVPNMPAPTAQQIHSNATAVTQRNEMALAAVAPGLRDDAAALAVNGATPLVSESVNLDSLFSNAVATKCNDCCSVLSPSAYLVDLLEFLATSNGADPRRKLFDRRPDIGQIELSCANTNTEIPYIDLVNEALESYLVSQHGGLKPEIRAINNKEDGDSAQLIAEPQNVDFEAYEPLKDEVSPLGALPFERDLEQTRILLEKLGTSRQELLEVFATETSEFLTNTVTAEVLKIPSVEYTAMCKRPLNPEQQWSPSAVRPNHVYWGFDSQAEMLNDYTGISRVKTQFLPKTGYTYDDLVELLQTKFVNGSVPKVLTKIRDSAENSLDNLWQKVHWNKVGVGRAAQWGDLLSFLGIQDIDSEAAADVMEAFPKLPNLCVLMPVTTKPESMPPFNTPSWDPTRRWPMTGFVDFISGGQVNPNSNVFAVINEYGHLLSKTTRQPLGYFDSSGILRQSNTETPYYSLPEFPSPGYFAVRYAENGPIVAKLLRDVQNPGVNGEMMVVPGDEAHMAAYFAKKGPREVAEVAGWSWQPREALGEPDLNLLAVRTLSGQPLSAERWRQINAFVRLQKRMGWTISETDQVCTAFGAATITAGLLEELSLVKTLQALTRTTLSQAIVFARNMPEALYRKLFLKPSVLVDNSDFALGERGTPLFASSTSGTELQKRHSVLASTFNATPADIVRVLAASGTGTSRLSLASLSSVYRHILLCRSLGLPLSQLSSLLTVFGGDPFKDVRTTIDCFTQWRTLLDRYSVTPSHWEYFATGEDQSGQLKPTALAVIQTALAVKKLQVGGAQKGSTGDGTLIIAALSAAFGAIPPDIMTLLYQELSFSNDAPTGTSSWYFIPPATGEYTLHLPTPDGGTAAAHIEGKESTPEDVVSLDNPVNLVGGQAYRVRPSNPASLVMMFTSKATITSTTNAAATIPEESVLSHEDFQTTERIMTMLSRYELFFSASNLSPDEYEYLLNTGRLPPAGERLPWAQIVSLVRRSELRDACRSAKALAALLGNSTFASAASAASAVSAITAWELPMTQALISHFAKAAGGPVALSVELLDKIRVAYGVAKKLGLPDPAQLLSWASPLADLGNAAAELRAIARSKVDEETWEATAAALFDPLRRASRDALVAACLRVLPGLRDANGLFEFFLIDVGMGTCLRTSRLKQAISSIQIYVQRCLLGLEVDNGVLPSHIDAKVWEWMQSYETWRANRTVILYPENWLEPSLRDSRSETFKALEATMAQGKLTSQELVAAYVSGMAEVADLEPVAVCDGPKKDHETMQIDIPTVNATRSIQKSPDYWMKFTYKVTVGWSKADLDAYLRDNPSTPLCSGSYLQAAVLDDNDDHLILFIPTLSEKNYTMEGKNKEVFTKYYWEVSMGFSERKDGKWTAKQQCPETVTTKNVRNASDADDNLRPWPPLPDPDLDDHLVRQGSFFFVPTTDSRGTQALWAYLLVPVITPPKVEVAFPTPKLTGMKPHLKAAFFGEFSYERGQLNVRRTRPGARFDKLLEIGDFPHDWLFQGKTETTGTERTRRIFDHLDVGKLATMPLVTVDVTSLEEQPVPTEKNGELAVPLSNNFVDKLQDLVSRGRYKEIFNHFGFVSGVTWPLFSSNYPGSAPAGNRTDSTTVLYQSLGIQDRAKPNTWYHELHTPIAIYNWELYIHLPILLANNFLTLQQFDKAIKAIKLAVWRFLPFRETAKNKNPLGTALITGYDQAEISRTPFNLYAVTLAKGDSYFRRFTLKAISLAIQCYVKAAHVYGPPLQSIISVSKREAQTFRGILDTGLAWALDDGQERALALWELPLDPGALIRAAASGSALRSVVDTISGSMPNYRFRYLVKNALEVCENVKKLGVSILKLRRCKDVEQLRLLTLKHQRMMVERMRDLHLAELDEAKKAMVVTVGNCDATVLKMEYYLKLLGKDGYAAMVISAAAGGMEGTAAILHIIPQPKTEMAPMGTGLYYSAYNLALDLVAKAERVYRFKRGLRTSDFIRSSYWNSSYNGLLLRASASTGDFELPETLWDMDFPGHYHWRIKSVRVSIKCGAGPNASLNTTLTLLKHRYHVDPAVSEDYAKVKGGSNLRFTTQDIVPILSVAVYTGHRKAGVFNLNFLDERYMPFKGAGVISEAAETSMSRSLAIVVDPCAEYTAAWRTFSKSGTLTIPGPALRLNLPFYARGSTVNVRRLKLIVGNTKVDFTLTTDAGTDNKDKDKGKGAVGEARSGLGAWGGSYKIGADEKLVDDLGVRWEAKGKGDRYKD</sequence>
<keyword evidence="1" id="KW-0843">Virulence</keyword>
<comment type="caution">
    <text evidence="6">The sequence shown here is derived from an EMBL/GenBank/DDBJ whole genome shotgun (WGS) entry which is preliminary data.</text>
</comment>